<dbReference type="EMBL" id="PDNB01000286">
    <property type="protein sequence ID" value="PGG96311.1"/>
    <property type="molecule type" value="Genomic_DNA"/>
</dbReference>
<comment type="caution">
    <text evidence="4">The sequence shown here is derived from an EMBL/GenBank/DDBJ whole genome shotgun (WGS) entry which is preliminary data.</text>
</comment>
<dbReference type="Pfam" id="PF00076">
    <property type="entry name" value="RRM_1"/>
    <property type="match status" value="1"/>
</dbReference>
<feature type="compositionally biased region" description="Basic and acidic residues" evidence="2">
    <location>
        <begin position="596"/>
        <end position="614"/>
    </location>
</feature>
<feature type="compositionally biased region" description="Pro residues" evidence="2">
    <location>
        <begin position="286"/>
        <end position="296"/>
    </location>
</feature>
<feature type="region of interest" description="Disordered" evidence="2">
    <location>
        <begin position="166"/>
        <end position="390"/>
    </location>
</feature>
<evidence type="ECO:0000313" key="4">
    <source>
        <dbReference type="EMBL" id="PGG96311.1"/>
    </source>
</evidence>
<feature type="compositionally biased region" description="Polar residues" evidence="2">
    <location>
        <begin position="228"/>
        <end position="262"/>
    </location>
</feature>
<dbReference type="SUPFAM" id="SSF52954">
    <property type="entry name" value="Class II aaRS ABD-related"/>
    <property type="match status" value="1"/>
</dbReference>
<feature type="compositionally biased region" description="Polar residues" evidence="2">
    <location>
        <begin position="202"/>
        <end position="213"/>
    </location>
</feature>
<dbReference type="Gene3D" id="3.40.50.800">
    <property type="entry name" value="Anticodon-binding domain"/>
    <property type="match status" value="1"/>
</dbReference>
<feature type="compositionally biased region" description="Low complexity" evidence="2">
    <location>
        <begin position="186"/>
        <end position="197"/>
    </location>
</feature>
<dbReference type="InterPro" id="IPR012677">
    <property type="entry name" value="Nucleotide-bd_a/b_plait_sf"/>
</dbReference>
<keyword evidence="1" id="KW-0694">RNA-binding</keyword>
<dbReference type="STRING" id="1447875.A0A2B7WIG8"/>
<dbReference type="OrthoDB" id="10044938at2759"/>
<dbReference type="PANTHER" id="PTHR23295:SF6">
    <property type="entry name" value="NEOSIN, ISOFORM A"/>
    <property type="match status" value="1"/>
</dbReference>
<feature type="compositionally biased region" description="Low complexity" evidence="2">
    <location>
        <begin position="622"/>
        <end position="633"/>
    </location>
</feature>
<feature type="compositionally biased region" description="Polar residues" evidence="2">
    <location>
        <begin position="29"/>
        <end position="40"/>
    </location>
</feature>
<dbReference type="InterPro" id="IPR000504">
    <property type="entry name" value="RRM_dom"/>
</dbReference>
<dbReference type="InterPro" id="IPR036621">
    <property type="entry name" value="Anticodon-bd_dom_sf"/>
</dbReference>
<proteinExistence type="predicted"/>
<keyword evidence="5" id="KW-1185">Reference proteome</keyword>
<reference evidence="4 5" key="1">
    <citation type="submission" date="2017-10" db="EMBL/GenBank/DDBJ databases">
        <title>Comparative genomics in systemic dimorphic fungi from Ajellomycetaceae.</title>
        <authorList>
            <person name="Munoz J.F."/>
            <person name="Mcewen J.G."/>
            <person name="Clay O.K."/>
            <person name="Cuomo C.A."/>
        </authorList>
    </citation>
    <scope>NUCLEOTIDE SEQUENCE [LARGE SCALE GENOMIC DNA]</scope>
    <source>
        <strain evidence="4 5">UAMH5409</strain>
    </source>
</reference>
<feature type="region of interest" description="Disordered" evidence="2">
    <location>
        <begin position="1"/>
        <end position="76"/>
    </location>
</feature>
<gene>
    <name evidence="4" type="ORF">AJ79_09645</name>
</gene>
<dbReference type="Proteomes" id="UP000223968">
    <property type="component" value="Unassembled WGS sequence"/>
</dbReference>
<evidence type="ECO:0000256" key="2">
    <source>
        <dbReference type="SAM" id="MobiDB-lite"/>
    </source>
</evidence>
<feature type="domain" description="RRM" evidence="3">
    <location>
        <begin position="436"/>
        <end position="507"/>
    </location>
</feature>
<name>A0A2B7WIG8_9EURO</name>
<feature type="region of interest" description="Disordered" evidence="2">
    <location>
        <begin position="498"/>
        <end position="652"/>
    </location>
</feature>
<dbReference type="InterPro" id="IPR052600">
    <property type="entry name" value="Nuc_rcpt_coact/corep"/>
</dbReference>
<dbReference type="SUPFAM" id="SSF54928">
    <property type="entry name" value="RNA-binding domain, RBD"/>
    <property type="match status" value="1"/>
</dbReference>
<dbReference type="CDD" id="cd12342">
    <property type="entry name" value="RRM_Nab3p"/>
    <property type="match status" value="1"/>
</dbReference>
<dbReference type="Gene3D" id="3.30.70.330">
    <property type="match status" value="1"/>
</dbReference>
<evidence type="ECO:0000313" key="5">
    <source>
        <dbReference type="Proteomes" id="UP000223968"/>
    </source>
</evidence>
<feature type="compositionally biased region" description="Pro residues" evidence="2">
    <location>
        <begin position="355"/>
        <end position="371"/>
    </location>
</feature>
<protein>
    <recommendedName>
        <fullName evidence="3">RRM domain-containing protein</fullName>
    </recommendedName>
</protein>
<sequence>MTSNIPDEAVHFRGKTLTPESPRPLHVSEPTNIPLLQNQMDPGFSDTAAYQKIVNEKPPSLDPDPEPEPDSASVVSDQVRLASHTYSMLHHGVGSLGSNGAVVGDQGTGSYSGSIQMGYPKSETENESAFAAAHSAAASTQYASPVLELSSSSSVEVNQQAAPLLPSSVSEISPPIDRLIPSETYPSGPSLSSTLPGDDYASNPNDGDANNTAEYAPTLANGHDKTTQAEVDTTPNGDANYQQPLNPDPSKTITSSSQTDSAATMAFTDGSKTKPSISESSLPPAAGLPPRPPPQEKPSIRPNYSDNIPSFHPLPSQPEHAASQYAQSNYPQVSGLPPLVVQAGAPGTSSTSNGLPPPPIPTFQKLPPPPSIQTKANAQKHTRGDRLDDEELKFLRGDGDREEPWAPEVQKKYDEFLHNERIYVTEGLWDRFPSGSRLFVGNLPTERVTKRDLFHLFHKYGNLAQISIKQAYGFIQFLEPHSCRKALDAEQGGIIRGRKIHLEISKPQKPTRNASSSDSIRPPPKRRSRSPERARVAPGYRGTRPSTDRYERAPESGRPAPYTELRGRDRDEPYRRRDDYRPTRSPPPRTPSPRGYRGDEYRFRDRTPEKYDRRRERRRSRSPYGRSGRYRSPSPRDRGYDNDSDLPIPRRSPRQVPDVQIIVLENVDRDFIYHIENSFRDRGLQTDVLILSPRIALSAVVRRQIIEGVLAIVKLSRPNQYSRKIPLQVFDRSGGIDNVKFNEYSELELSVAAEVVLHARNIHHGGASKYSPTPVPGVSQLPPAPLQTAFPQIPMGSNPNNNITNLISNLDGAALQSLLSALQQNPAALQAAQQQYAPHGNQTDLASLLNNFTHQQNHMAPPALVLQQPPLSTYGLPQPLPGATTDPGLVSLLAQSLGGQGQPQSQASLPLSQMAPQMSPNVQNIMDQLTRWKQ</sequence>
<dbReference type="SMART" id="SM00360">
    <property type="entry name" value="RRM"/>
    <property type="match status" value="1"/>
</dbReference>
<dbReference type="InterPro" id="IPR034167">
    <property type="entry name" value="Nab3_RRM"/>
</dbReference>
<dbReference type="GO" id="GO:0003723">
    <property type="term" value="F:RNA binding"/>
    <property type="evidence" value="ECO:0007669"/>
    <property type="project" value="UniProtKB-UniRule"/>
</dbReference>
<dbReference type="InterPro" id="IPR035979">
    <property type="entry name" value="RBD_domain_sf"/>
</dbReference>
<feature type="compositionally biased region" description="Basic and acidic residues" evidence="2">
    <location>
        <begin position="546"/>
        <end position="555"/>
    </location>
</feature>
<accession>A0A2B7WIG8</accession>
<dbReference type="PANTHER" id="PTHR23295">
    <property type="entry name" value="NUCLEAR RECEPTOR COACTIVATOR 5-RELATED"/>
    <property type="match status" value="1"/>
</dbReference>
<evidence type="ECO:0000259" key="3">
    <source>
        <dbReference type="PROSITE" id="PS50102"/>
    </source>
</evidence>
<organism evidence="4 5">
    <name type="scientific">Helicocarpus griseus UAMH5409</name>
    <dbReference type="NCBI Taxonomy" id="1447875"/>
    <lineage>
        <taxon>Eukaryota</taxon>
        <taxon>Fungi</taxon>
        <taxon>Dikarya</taxon>
        <taxon>Ascomycota</taxon>
        <taxon>Pezizomycotina</taxon>
        <taxon>Eurotiomycetes</taxon>
        <taxon>Eurotiomycetidae</taxon>
        <taxon>Onygenales</taxon>
        <taxon>Ajellomycetaceae</taxon>
        <taxon>Helicocarpus</taxon>
    </lineage>
</organism>
<feature type="compositionally biased region" description="Basic and acidic residues" evidence="2">
    <location>
        <begin position="565"/>
        <end position="582"/>
    </location>
</feature>
<evidence type="ECO:0000256" key="1">
    <source>
        <dbReference type="PROSITE-ProRule" id="PRU00176"/>
    </source>
</evidence>
<dbReference type="PROSITE" id="PS50102">
    <property type="entry name" value="RRM"/>
    <property type="match status" value="1"/>
</dbReference>
<dbReference type="AlphaFoldDB" id="A0A2B7WIG8"/>